<feature type="domain" description="JmjC" evidence="1">
    <location>
        <begin position="401"/>
        <end position="549"/>
    </location>
</feature>
<dbReference type="SUPFAM" id="SSF51197">
    <property type="entry name" value="Clavaminate synthase-like"/>
    <property type="match status" value="2"/>
</dbReference>
<dbReference type="PANTHER" id="PTHR12480">
    <property type="entry name" value="ARGININE DEMETHYLASE AND LYSYL-HYDROXYLASE JMJD"/>
    <property type="match status" value="1"/>
</dbReference>
<proteinExistence type="predicted"/>
<dbReference type="Pfam" id="PF13621">
    <property type="entry name" value="Cupin_8"/>
    <property type="match status" value="2"/>
</dbReference>
<dbReference type="GO" id="GO:0045905">
    <property type="term" value="P:positive regulation of translational termination"/>
    <property type="evidence" value="ECO:0007669"/>
    <property type="project" value="TreeGrafter"/>
</dbReference>
<dbReference type="RefSeq" id="WP_180569241.1">
    <property type="nucleotide sequence ID" value="NZ_JACCKB010000022.1"/>
</dbReference>
<accession>A0A853ICH1</accession>
<dbReference type="Gene3D" id="2.60.120.650">
    <property type="entry name" value="Cupin"/>
    <property type="match status" value="2"/>
</dbReference>
<dbReference type="GO" id="GO:0005737">
    <property type="term" value="C:cytoplasm"/>
    <property type="evidence" value="ECO:0007669"/>
    <property type="project" value="TreeGrafter"/>
</dbReference>
<dbReference type="InterPro" id="IPR041667">
    <property type="entry name" value="Cupin_8"/>
</dbReference>
<dbReference type="InterPro" id="IPR050910">
    <property type="entry name" value="JMJD6_ArgDemeth/LysHydrox"/>
</dbReference>
<evidence type="ECO:0000313" key="3">
    <source>
        <dbReference type="Proteomes" id="UP000569732"/>
    </source>
</evidence>
<dbReference type="GO" id="GO:0043565">
    <property type="term" value="F:sequence-specific DNA binding"/>
    <property type="evidence" value="ECO:0007669"/>
    <property type="project" value="TreeGrafter"/>
</dbReference>
<dbReference type="InterPro" id="IPR003347">
    <property type="entry name" value="JmjC_dom"/>
</dbReference>
<evidence type="ECO:0000313" key="2">
    <source>
        <dbReference type="EMBL" id="NYZ67217.1"/>
    </source>
</evidence>
<dbReference type="SMART" id="SM00558">
    <property type="entry name" value="JmjC"/>
    <property type="match status" value="2"/>
</dbReference>
<sequence>MKNYKSNIETIVSSKGLDILNCLYGGHEICHIDMPVKADIVTQQYLFPRRPVIVRGITTQWPALEKWSVEWFEKYFGNIFTNVFSNGNEGEARQMRLKHLFSRMTSGETLYSSLYVREMLPLISQDYPIENSFLGDPQFNWLLDLPKTIHGEMNVIFIGNKGTGIKNHQDSMGTHLWSTQVCGRKRWLISPPEMTPYLAEGKANWLEREQSIEKYPEFAEAACLDFVLEAGEILFLPVGWWHQTTLLEDSISITQDIVNESNIDHFEYELERSYGVDPKIASFHKASINFRSKWQQQSPKRITTPIERVSGYICFDQLLENYLIPHKPVVLQGYIDEWPALSKWNVEYFKKHYGSVFIQFFQSRDDQNKHIRLKKFFETPFDAPHYAMWCLDDFMSLLREDFKPLSLLDNNEKDWTFDLPEKERNALTWIFMGLKGSGIANHSDRLGQHVCSAQIFGRKRWLLHPPEDSPWLHYDDNSIDLVNPDYVNYPLYRNASPVIDFVLEPGEVLILPDGWWHQTVVLEDSISLSHDFFNASNIDSFMKRLRERKGDNYVKSVAMQPILNKWKAYKNKSMFKEEGSD</sequence>
<dbReference type="AlphaFoldDB" id="A0A853ICH1"/>
<dbReference type="EMBL" id="JACCKB010000022">
    <property type="protein sequence ID" value="NYZ67217.1"/>
    <property type="molecule type" value="Genomic_DNA"/>
</dbReference>
<comment type="caution">
    <text evidence="2">The sequence shown here is derived from an EMBL/GenBank/DDBJ whole genome shotgun (WGS) entry which is preliminary data.</text>
</comment>
<dbReference type="PANTHER" id="PTHR12480:SF6">
    <property type="entry name" value="2-OXOGLUTARATE AND IRON-DEPENDENT OXYGENASE JMJD4"/>
    <property type="match status" value="1"/>
</dbReference>
<name>A0A853ICH1_9GAMM</name>
<dbReference type="Proteomes" id="UP000569732">
    <property type="component" value="Unassembled WGS sequence"/>
</dbReference>
<dbReference type="GO" id="GO:0016706">
    <property type="term" value="F:2-oxoglutarate-dependent dioxygenase activity"/>
    <property type="evidence" value="ECO:0007669"/>
    <property type="project" value="TreeGrafter"/>
</dbReference>
<dbReference type="PROSITE" id="PS51184">
    <property type="entry name" value="JMJC"/>
    <property type="match status" value="2"/>
</dbReference>
<keyword evidence="3" id="KW-1185">Reference proteome</keyword>
<feature type="domain" description="JmjC" evidence="1">
    <location>
        <begin position="125"/>
        <end position="274"/>
    </location>
</feature>
<gene>
    <name evidence="2" type="ORF">H0A36_14460</name>
</gene>
<evidence type="ECO:0000259" key="1">
    <source>
        <dbReference type="PROSITE" id="PS51184"/>
    </source>
</evidence>
<protein>
    <submittedName>
        <fullName evidence="2">Cupin-like domain-containing protein</fullName>
    </submittedName>
</protein>
<reference evidence="2 3" key="1">
    <citation type="submission" date="2020-07" db="EMBL/GenBank/DDBJ databases">
        <title>Endozoicomonas sp. nov., isolated from sediment.</title>
        <authorList>
            <person name="Gu T."/>
        </authorList>
    </citation>
    <scope>NUCLEOTIDE SEQUENCE [LARGE SCALE GENOMIC DNA]</scope>
    <source>
        <strain evidence="2 3">SM1973</strain>
    </source>
</reference>
<organism evidence="2 3">
    <name type="scientific">Spartinivicinus marinus</name>
    <dbReference type="NCBI Taxonomy" id="2994442"/>
    <lineage>
        <taxon>Bacteria</taxon>
        <taxon>Pseudomonadati</taxon>
        <taxon>Pseudomonadota</taxon>
        <taxon>Gammaproteobacteria</taxon>
        <taxon>Oceanospirillales</taxon>
        <taxon>Zooshikellaceae</taxon>
        <taxon>Spartinivicinus</taxon>
    </lineage>
</organism>